<dbReference type="EMBL" id="CAJNOV010018591">
    <property type="protein sequence ID" value="CAF1621961.1"/>
    <property type="molecule type" value="Genomic_DNA"/>
</dbReference>
<dbReference type="EMBL" id="CAJNRF010016242">
    <property type="protein sequence ID" value="CAF2189812.1"/>
    <property type="molecule type" value="Genomic_DNA"/>
</dbReference>
<organism evidence="7 11">
    <name type="scientific">Rotaria magnacalcarata</name>
    <dbReference type="NCBI Taxonomy" id="392030"/>
    <lineage>
        <taxon>Eukaryota</taxon>
        <taxon>Metazoa</taxon>
        <taxon>Spiralia</taxon>
        <taxon>Gnathifera</taxon>
        <taxon>Rotifera</taxon>
        <taxon>Eurotatoria</taxon>
        <taxon>Bdelloidea</taxon>
        <taxon>Philodinida</taxon>
        <taxon>Philodinidae</taxon>
        <taxon>Rotaria</taxon>
    </lineage>
</organism>
<evidence type="ECO:0000313" key="3">
    <source>
        <dbReference type="EMBL" id="CAF1621961.1"/>
    </source>
</evidence>
<keyword evidence="12" id="KW-1185">Reference proteome</keyword>
<gene>
    <name evidence="10" type="ORF">BYL167_LOCUS14133</name>
    <name evidence="3" type="ORF">CJN711_LOCUS38082</name>
    <name evidence="9" type="ORF">GIL414_LOCUS10099</name>
    <name evidence="2" type="ORF">KQP761_LOCUS2019</name>
    <name evidence="4" type="ORF">MBJ925_LOCUS209</name>
    <name evidence="8" type="ORF">OVN521_LOCUS4196</name>
    <name evidence="7" type="ORF">UXM345_LOCUS4824</name>
    <name evidence="6" type="ORF">WKI299_LOCUS33913</name>
    <name evidence="5" type="ORF">XDN619_LOCUS28602</name>
</gene>
<evidence type="ECO:0000313" key="5">
    <source>
        <dbReference type="EMBL" id="CAF2150653.1"/>
    </source>
</evidence>
<dbReference type="Proteomes" id="UP000663842">
    <property type="component" value="Unassembled WGS sequence"/>
</dbReference>
<dbReference type="Proteomes" id="UP000681967">
    <property type="component" value="Unassembled WGS sequence"/>
</dbReference>
<dbReference type="EMBL" id="CAJNRE010000012">
    <property type="protein sequence ID" value="CAF1902628.1"/>
    <property type="molecule type" value="Genomic_DNA"/>
</dbReference>
<dbReference type="InterPro" id="IPR050320">
    <property type="entry name" value="N5-glutamine_MTase"/>
</dbReference>
<dbReference type="Pfam" id="PF13847">
    <property type="entry name" value="Methyltransf_31"/>
    <property type="match status" value="1"/>
</dbReference>
<reference evidence="7" key="1">
    <citation type="submission" date="2021-02" db="EMBL/GenBank/DDBJ databases">
        <authorList>
            <person name="Nowell W R."/>
        </authorList>
    </citation>
    <scope>NUCLEOTIDE SEQUENCE</scope>
</reference>
<comment type="caution">
    <text evidence="7">The sequence shown here is derived from an EMBL/GenBank/DDBJ whole genome shotgun (WGS) entry which is preliminary data.</text>
</comment>
<dbReference type="Proteomes" id="UP000663855">
    <property type="component" value="Unassembled WGS sequence"/>
</dbReference>
<dbReference type="Gene3D" id="3.40.50.150">
    <property type="entry name" value="Vaccinia Virus protein VP39"/>
    <property type="match status" value="1"/>
</dbReference>
<feature type="domain" description="Methyltransferase" evidence="1">
    <location>
        <begin position="76"/>
        <end position="172"/>
    </location>
</feature>
<evidence type="ECO:0000313" key="6">
    <source>
        <dbReference type="EMBL" id="CAF2189812.1"/>
    </source>
</evidence>
<evidence type="ECO:0000313" key="4">
    <source>
        <dbReference type="EMBL" id="CAF1902628.1"/>
    </source>
</evidence>
<evidence type="ECO:0000313" key="10">
    <source>
        <dbReference type="EMBL" id="CAF4009329.1"/>
    </source>
</evidence>
<dbReference type="Proteomes" id="UP000681720">
    <property type="component" value="Unassembled WGS sequence"/>
</dbReference>
<evidence type="ECO:0000313" key="11">
    <source>
        <dbReference type="Proteomes" id="UP000663842"/>
    </source>
</evidence>
<dbReference type="EMBL" id="CAJOBJ010003567">
    <property type="protein sequence ID" value="CAF3969971.1"/>
    <property type="molecule type" value="Genomic_DNA"/>
</dbReference>
<dbReference type="CDD" id="cd02440">
    <property type="entry name" value="AdoMet_MTases"/>
    <property type="match status" value="1"/>
</dbReference>
<dbReference type="Proteomes" id="UP000663856">
    <property type="component" value="Unassembled WGS sequence"/>
</dbReference>
<dbReference type="EMBL" id="CAJNOW010000128">
    <property type="protein sequence ID" value="CAF1245578.1"/>
    <property type="molecule type" value="Genomic_DNA"/>
</dbReference>
<evidence type="ECO:0000259" key="1">
    <source>
        <dbReference type="Pfam" id="PF13847"/>
    </source>
</evidence>
<dbReference type="AlphaFoldDB" id="A0A819BFH4"/>
<proteinExistence type="predicted"/>
<accession>A0A819BFH4</accession>
<sequence length="251" mass="29046">MANVLPPNTSTMEEKPLYLERTRLKLQLAKDVHEKFEVNICNENFMIYPNVFNPNIFFGTEFLAKELIGIVSEFHKKPLNVLEIGTGAGYISILAILNGASHVTCTDINKDALENAKENARKHNITDRITIKYSDVFSTLNSEDKFELIFWNYPFGHINKPINELELLERALVDPFYQSLDTYLKYAHEYLNPNVGRLFIGFSITAGYQQSFEYIAKKYGWDISLRNEIKSDTHPVMQIGTYELTKRFNRD</sequence>
<dbReference type="OrthoDB" id="194386at2759"/>
<dbReference type="Proteomes" id="UP000663834">
    <property type="component" value="Unassembled WGS sequence"/>
</dbReference>
<evidence type="ECO:0000313" key="2">
    <source>
        <dbReference type="EMBL" id="CAF1245578.1"/>
    </source>
</evidence>
<dbReference type="EMBL" id="CAJNRG010013649">
    <property type="protein sequence ID" value="CAF2150653.1"/>
    <property type="molecule type" value="Genomic_DNA"/>
</dbReference>
<dbReference type="InterPro" id="IPR029063">
    <property type="entry name" value="SAM-dependent_MTases_sf"/>
</dbReference>
<dbReference type="Proteomes" id="UP000663824">
    <property type="component" value="Unassembled WGS sequence"/>
</dbReference>
<dbReference type="PANTHER" id="PTHR18895">
    <property type="entry name" value="HEMK METHYLTRANSFERASE"/>
    <property type="match status" value="1"/>
</dbReference>
<dbReference type="EMBL" id="CAJOBF010000342">
    <property type="protein sequence ID" value="CAF3801311.1"/>
    <property type="molecule type" value="Genomic_DNA"/>
</dbReference>
<protein>
    <recommendedName>
        <fullName evidence="1">Methyltransferase domain-containing protein</fullName>
    </recommendedName>
</protein>
<evidence type="ECO:0000313" key="7">
    <source>
        <dbReference type="EMBL" id="CAF3801311.1"/>
    </source>
</evidence>
<dbReference type="InterPro" id="IPR025714">
    <property type="entry name" value="Methyltranfer_dom"/>
</dbReference>
<evidence type="ECO:0000313" key="9">
    <source>
        <dbReference type="EMBL" id="CAF3969971.1"/>
    </source>
</evidence>
<dbReference type="EMBL" id="CAJOBG010000383">
    <property type="protein sequence ID" value="CAF3806648.1"/>
    <property type="molecule type" value="Genomic_DNA"/>
</dbReference>
<dbReference type="Proteomes" id="UP000663866">
    <property type="component" value="Unassembled WGS sequence"/>
</dbReference>
<dbReference type="Proteomes" id="UP000663887">
    <property type="component" value="Unassembled WGS sequence"/>
</dbReference>
<name>A0A819BFH4_9BILA</name>
<evidence type="ECO:0000313" key="8">
    <source>
        <dbReference type="EMBL" id="CAF3806648.1"/>
    </source>
</evidence>
<dbReference type="EMBL" id="CAJOBH010004975">
    <property type="protein sequence ID" value="CAF4009329.1"/>
    <property type="molecule type" value="Genomic_DNA"/>
</dbReference>
<dbReference type="PANTHER" id="PTHR18895:SF74">
    <property type="entry name" value="MTRF1L RELEASE FACTOR GLUTAMINE METHYLTRANSFERASE"/>
    <property type="match status" value="1"/>
</dbReference>
<dbReference type="SUPFAM" id="SSF53335">
    <property type="entry name" value="S-adenosyl-L-methionine-dependent methyltransferases"/>
    <property type="match status" value="1"/>
</dbReference>
<evidence type="ECO:0000313" key="12">
    <source>
        <dbReference type="Proteomes" id="UP000663866"/>
    </source>
</evidence>